<dbReference type="SMART" id="SM00829">
    <property type="entry name" value="PKS_ER"/>
    <property type="match status" value="1"/>
</dbReference>
<dbReference type="CDD" id="cd05289">
    <property type="entry name" value="MDR_like_2"/>
    <property type="match status" value="1"/>
</dbReference>
<reference evidence="3 4" key="1">
    <citation type="submission" date="2016-10" db="EMBL/GenBank/DDBJ databases">
        <authorList>
            <person name="de Groot N.N."/>
        </authorList>
    </citation>
    <scope>NUCLEOTIDE SEQUENCE [LARGE SCALE GENOMIC DNA]</scope>
    <source>
        <strain evidence="3 4">CPCC 202699</strain>
    </source>
</reference>
<dbReference type="SUPFAM" id="SSF50129">
    <property type="entry name" value="GroES-like"/>
    <property type="match status" value="1"/>
</dbReference>
<accession>A0A1H2T223</accession>
<dbReference type="PANTHER" id="PTHR44154:SF1">
    <property type="entry name" value="QUINONE OXIDOREDUCTASE"/>
    <property type="match status" value="1"/>
</dbReference>
<dbReference type="InterPro" id="IPR011032">
    <property type="entry name" value="GroES-like_sf"/>
</dbReference>
<dbReference type="InterPro" id="IPR036291">
    <property type="entry name" value="NAD(P)-bd_dom_sf"/>
</dbReference>
<proteinExistence type="predicted"/>
<dbReference type="RefSeq" id="WP_091285817.1">
    <property type="nucleotide sequence ID" value="NZ_FNON01000001.1"/>
</dbReference>
<dbReference type="Gene3D" id="3.40.50.720">
    <property type="entry name" value="NAD(P)-binding Rossmann-like Domain"/>
    <property type="match status" value="1"/>
</dbReference>
<dbReference type="SUPFAM" id="SSF51735">
    <property type="entry name" value="NAD(P)-binding Rossmann-fold domains"/>
    <property type="match status" value="1"/>
</dbReference>
<sequence length="305" mass="30716">MTETYRVVEYSEHGDSSVLKVAERPVPAPGPGQVRITVRAASVNPIDWKIRSGKAFPATFPVIPGGDVAGVVDAVGDGVTEFAVGDEVLGSATGGGYAEVVLAAADALTAKPAKLSWEQAAAIPAVTKTAYRALALLNLEQGETLVIDGAAGGVGTVAIQLAVHRGLTVIGTASETNHEYLRSLGAIPVVYGNGLADRVRAAAPAGVDAALDASGRGSLPALIELTGGTERVITIAAPDAADHGVRFSGGDPSENVPGALADGTQLVADGKLQLPVAGTYPLAEAAAAQDESEAGHVRGKLILLP</sequence>
<dbReference type="InterPro" id="IPR051603">
    <property type="entry name" value="Zinc-ADH_QOR/CCCR"/>
</dbReference>
<keyword evidence="4" id="KW-1185">Reference proteome</keyword>
<protein>
    <submittedName>
        <fullName evidence="3">NADPH:quinone reductase</fullName>
    </submittedName>
</protein>
<dbReference type="InterPro" id="IPR013154">
    <property type="entry name" value="ADH-like_N"/>
</dbReference>
<dbReference type="Pfam" id="PF13602">
    <property type="entry name" value="ADH_zinc_N_2"/>
    <property type="match status" value="1"/>
</dbReference>
<dbReference type="Gene3D" id="3.90.180.10">
    <property type="entry name" value="Medium-chain alcohol dehydrogenases, catalytic domain"/>
    <property type="match status" value="1"/>
</dbReference>
<evidence type="ECO:0000259" key="2">
    <source>
        <dbReference type="SMART" id="SM00829"/>
    </source>
</evidence>
<dbReference type="STRING" id="589385.SAMN05421504_101416"/>
<dbReference type="GO" id="GO:0016491">
    <property type="term" value="F:oxidoreductase activity"/>
    <property type="evidence" value="ECO:0007669"/>
    <property type="project" value="InterPro"/>
</dbReference>
<name>A0A1H2T223_9PSEU</name>
<dbReference type="Proteomes" id="UP000199515">
    <property type="component" value="Unassembled WGS sequence"/>
</dbReference>
<dbReference type="PANTHER" id="PTHR44154">
    <property type="entry name" value="QUINONE OXIDOREDUCTASE"/>
    <property type="match status" value="1"/>
</dbReference>
<dbReference type="InterPro" id="IPR020843">
    <property type="entry name" value="ER"/>
</dbReference>
<dbReference type="EMBL" id="FNON01000001">
    <property type="protein sequence ID" value="SDW37339.1"/>
    <property type="molecule type" value="Genomic_DNA"/>
</dbReference>
<evidence type="ECO:0000313" key="3">
    <source>
        <dbReference type="EMBL" id="SDW37339.1"/>
    </source>
</evidence>
<dbReference type="OrthoDB" id="3727682at2"/>
<organism evidence="3 4">
    <name type="scientific">Amycolatopsis xylanica</name>
    <dbReference type="NCBI Taxonomy" id="589385"/>
    <lineage>
        <taxon>Bacteria</taxon>
        <taxon>Bacillati</taxon>
        <taxon>Actinomycetota</taxon>
        <taxon>Actinomycetes</taxon>
        <taxon>Pseudonocardiales</taxon>
        <taxon>Pseudonocardiaceae</taxon>
        <taxon>Amycolatopsis</taxon>
    </lineage>
</organism>
<evidence type="ECO:0000256" key="1">
    <source>
        <dbReference type="ARBA" id="ARBA00022857"/>
    </source>
</evidence>
<dbReference type="Pfam" id="PF08240">
    <property type="entry name" value="ADH_N"/>
    <property type="match status" value="1"/>
</dbReference>
<feature type="domain" description="Enoyl reductase (ER)" evidence="2">
    <location>
        <begin position="14"/>
        <end position="303"/>
    </location>
</feature>
<keyword evidence="1" id="KW-0521">NADP</keyword>
<dbReference type="AlphaFoldDB" id="A0A1H2T223"/>
<gene>
    <name evidence="3" type="ORF">SAMN05421504_101416</name>
</gene>
<evidence type="ECO:0000313" key="4">
    <source>
        <dbReference type="Proteomes" id="UP000199515"/>
    </source>
</evidence>